<dbReference type="Pfam" id="PF00003">
    <property type="entry name" value="7tm_3"/>
    <property type="match status" value="1"/>
</dbReference>
<dbReference type="InterPro" id="IPR028082">
    <property type="entry name" value="Peripla_BP_I"/>
</dbReference>
<dbReference type="CDD" id="cd13953">
    <property type="entry name" value="7tm_classC_mGluR-like"/>
    <property type="match status" value="1"/>
</dbReference>
<dbReference type="PRINTS" id="PR00248">
    <property type="entry name" value="GPCRMGR"/>
</dbReference>
<dbReference type="FunFam" id="3.40.50.2300:FF:000145">
    <property type="entry name" value="Glutamate receptor, metabotropic"/>
    <property type="match status" value="1"/>
</dbReference>
<evidence type="ECO:0000256" key="4">
    <source>
        <dbReference type="ARBA" id="ARBA00023136"/>
    </source>
</evidence>
<evidence type="ECO:0000313" key="8">
    <source>
        <dbReference type="EMBL" id="EKC39426.1"/>
    </source>
</evidence>
<keyword evidence="3" id="KW-1133">Transmembrane helix</keyword>
<proteinExistence type="predicted"/>
<dbReference type="InterPro" id="IPR050726">
    <property type="entry name" value="mGluR"/>
</dbReference>
<reference evidence="8" key="1">
    <citation type="journal article" date="2012" name="Nature">
        <title>The oyster genome reveals stress adaptation and complexity of shell formation.</title>
        <authorList>
            <person name="Zhang G."/>
            <person name="Fang X."/>
            <person name="Guo X."/>
            <person name="Li L."/>
            <person name="Luo R."/>
            <person name="Xu F."/>
            <person name="Yang P."/>
            <person name="Zhang L."/>
            <person name="Wang X."/>
            <person name="Qi H."/>
            <person name="Xiong Z."/>
            <person name="Que H."/>
            <person name="Xie Y."/>
            <person name="Holland P.W."/>
            <person name="Paps J."/>
            <person name="Zhu Y."/>
            <person name="Wu F."/>
            <person name="Chen Y."/>
            <person name="Wang J."/>
            <person name="Peng C."/>
            <person name="Meng J."/>
            <person name="Yang L."/>
            <person name="Liu J."/>
            <person name="Wen B."/>
            <person name="Zhang N."/>
            <person name="Huang Z."/>
            <person name="Zhu Q."/>
            <person name="Feng Y."/>
            <person name="Mount A."/>
            <person name="Hedgecock D."/>
            <person name="Xu Z."/>
            <person name="Liu Y."/>
            <person name="Domazet-Loso T."/>
            <person name="Du Y."/>
            <person name="Sun X."/>
            <person name="Zhang S."/>
            <person name="Liu B."/>
            <person name="Cheng P."/>
            <person name="Jiang X."/>
            <person name="Li J."/>
            <person name="Fan D."/>
            <person name="Wang W."/>
            <person name="Fu W."/>
            <person name="Wang T."/>
            <person name="Wang B."/>
            <person name="Zhang J."/>
            <person name="Peng Z."/>
            <person name="Li Y."/>
            <person name="Li N."/>
            <person name="Wang J."/>
            <person name="Chen M."/>
            <person name="He Y."/>
            <person name="Tan F."/>
            <person name="Song X."/>
            <person name="Zheng Q."/>
            <person name="Huang R."/>
            <person name="Yang H."/>
            <person name="Du X."/>
            <person name="Chen L."/>
            <person name="Yang M."/>
            <person name="Gaffney P.M."/>
            <person name="Wang S."/>
            <person name="Luo L."/>
            <person name="She Z."/>
            <person name="Ming Y."/>
            <person name="Huang W."/>
            <person name="Zhang S."/>
            <person name="Huang B."/>
            <person name="Zhang Y."/>
            <person name="Qu T."/>
            <person name="Ni P."/>
            <person name="Miao G."/>
            <person name="Wang J."/>
            <person name="Wang Q."/>
            <person name="Steinberg C.E."/>
            <person name="Wang H."/>
            <person name="Li N."/>
            <person name="Qian L."/>
            <person name="Zhang G."/>
            <person name="Li Y."/>
            <person name="Yang H."/>
            <person name="Liu X."/>
            <person name="Wang J."/>
            <person name="Yin Y."/>
            <person name="Wang J."/>
        </authorList>
    </citation>
    <scope>NUCLEOTIDE SEQUENCE [LARGE SCALE GENOMIC DNA]</scope>
    <source>
        <strain evidence="8">05x7-T-G4-1.051#20</strain>
    </source>
</reference>
<dbReference type="CDD" id="cd06350">
    <property type="entry name" value="PBP1_GPCR_family_C-like"/>
    <property type="match status" value="1"/>
</dbReference>
<accession>K1RWX7</accession>
<evidence type="ECO:0000259" key="7">
    <source>
        <dbReference type="PROSITE" id="PS50259"/>
    </source>
</evidence>
<feature type="domain" description="G-protein coupled receptors family 3 profile" evidence="7">
    <location>
        <begin position="2541"/>
        <end position="2790"/>
    </location>
</feature>
<keyword evidence="4" id="KW-0472">Membrane</keyword>
<dbReference type="InParanoid" id="K1RWX7"/>
<name>K1RWX7_MAGGI</name>
<dbReference type="Gene3D" id="3.40.50.2300">
    <property type="match status" value="10"/>
</dbReference>
<dbReference type="PROSITE" id="PS50259">
    <property type="entry name" value="G_PROTEIN_RECEP_F3_4"/>
    <property type="match status" value="1"/>
</dbReference>
<evidence type="ECO:0000256" key="2">
    <source>
        <dbReference type="ARBA" id="ARBA00022692"/>
    </source>
</evidence>
<gene>
    <name evidence="8" type="ORF">CGI_10001665</name>
</gene>
<dbReference type="Pfam" id="PF01094">
    <property type="entry name" value="ANF_receptor"/>
    <property type="match status" value="5"/>
</dbReference>
<evidence type="ECO:0000256" key="5">
    <source>
        <dbReference type="ARBA" id="ARBA00023170"/>
    </source>
</evidence>
<protein>
    <submittedName>
        <fullName evidence="8">Metabotropic glutamate receptor 3</fullName>
    </submittedName>
</protein>
<dbReference type="GO" id="GO:0016020">
    <property type="term" value="C:membrane"/>
    <property type="evidence" value="ECO:0007669"/>
    <property type="project" value="UniProtKB-SubCell"/>
</dbReference>
<sequence>MLRVWLVFCCTFAVSKPQTTVLRESTCSAGGQSAIIQDGAQAMIGGIIAMRRIGTNGYGCGDISTGTMQSYEAIRWALDRLNKKNTVLNGEFLTDSYVPGVKLGMKVYDYCSQKSLAIGSAQELYPQFSAESRDCVKNGSHVMLGLVGGTSSTVAVELSDFATAHNIPLVSPFATATKLSNTQEFPYFMRTVPTDGPLMDAIIAFMNEVNWKYVVVVYTDETYGKEALAELRPRLVAADKCLTMAISISSDDVSLIAMDRILSKILSTKATGVIYLGGSTVADALLKRAEGYSGAGKLQWIFTDSISLSDRFNNQKYPRGIISVLSGSRKIIEFEDHWVRIDVNSPSQENPWFQDWYMTEYDCRLPGNTNPKFTSKTPCTTLTESERRNSFVQDQFVEPAVHAVYGYAYAFKKVHQDKCNGAPGLCAALSAMTTKEFYENYLRAVDFTYTKKERVESLASVGLEPYNAPAKVKFDANGDIMDPTYDVYNFNDYPGSMPFKFRRLGSHLNGRLEIFSNRIRMYDEGRDNPLSPPPSSVCPSTGCIPCLGEPISYPYIYQPGDIIINGVFSAHFPGAEAVRCGAFFGDSRSGTIMSEAMLYAIQQVNSKGILKNVRLGGLGFDDCMSPVLGKLLVTEVHQRRRTIVDASKNNTLNPNTIDAYMGAEALFNTLPLASLMNDLERPLLGYFASSTKLKEYPYYRYIFPSSYYTLKAVVLMLKRLGWNYVQVVQSNDEYHDIAFKDFKMLAAEEGICVVSRFSFWEDGDMMDAFNNLKHDMNVRPVFILANSTDLRSFLTTVKTSSGGGMFHFFSHLTENQHVTGIEDIADGLWTVHADPLDMSGFIQHLSGLQPLTYTPNPWFKELYEHAYSCSLDASNMRSYQTVCADSNLNPITNKLNTIAVTQAVFPVVAAVHAAAYAIDETLKHYCGPGYSGICSNFQTAANKGQVLLQKLDEVTFEVEPGKVFRMKDESANFLIKYHNFKNGGFVEVGSYNFETNDLSIQTGQILIYGGVLATTITPHCTEVCTTCLYMFNNQDYMYIPGDVMIPAIFDVHYPGSLPYVCGHFRYKNGFQNTEAFKFAIERINSRNASVKLNPGVKLGGIGFDGCMDDHRASTILSGLYAGVYPLDNGRFTIPLQKFTHWLTYSNSLTIGSAGYQMHVVTPGATSPVLDDKTEFKNFFRTIPSDSMIVKAMAQTAKLLRFEYIITLNAPEKGARDSLDKFREYLKAEGICIGASYEFVTDGTMEQLIQYIVSSTSRVVAVFADPDRYIEDLLKAKIANNAASNIIFMANRVWSNPMISNVPLNLLAYAERTLMFGMSQSPISEFRNYLSTKYPNTYTDNPWFYDFYQHFFKCNLGGNWNYPAPCVNPNGRPIISSSVDFLEDYTVLPTIHAVEAIAHGVHETLQLKCGANYDSVCSKYLTDVDTNSVINRFMDELIYTDILNEAFRFYEREIQKNMKVFIMNNYLPNQQGTFDNETVRLDATFPIQNYANIPSNCVGDCAVCYDKDTGAEKFTYFPADIMLIGLFDVHKKGPTPYTCGEINHRHGVQLVEAFHYAIDYVNSREDILPRVTLGGIALDVCESPERAGNLVANIHSKNLELKNNGFVLDPARFDAYIGTIESESSIRVADVLNSLSIPQISYGATTLKLMDQRKYRYFIRTVPADDKQARAIVSYLKRFELFHVQVIHSFDSVGEFGREEFSRLAFLNKICIAQNITVGRTGSVDETEAKSALQKLSSMLDAKVVILFVDDPRPFLKIIENDYYIRNTFRFIGTDKWGEDPDIWEGLENMKRNQTAVTFDIETADLPLFDRYLEDKTPDTYTFNPWFNEYYELVYNCSLSGGGNEPACPQRKYGLPRAKDYVQDRYVLYVVNAVLSAAMGAQKAIEKICPPNTLGVCNLFRTSGERRQEILNGAKQVQFIDATKQPFFFTETGQSDRGYHIWEPLERPELPGTYYLEDVGSYNDTDYLKIDARYDPKWYAPCEGVASCTCPFPEYQPSRYMLNASDNQLNVVYLSDIHESDPNNPYACGKIDTGGNFQNLMAFFYALNVVNQYVNLPATLKLGGLALDTCSTPGRIGQDLYSLLSGEGLCGEEGVGQVIDPSTIIVHLAKNSQNAIAASSILSPLKITSMSQSATAVELSDKTIHNYFLRTVPPDNIQAVAMAEVIKQFGWDYISAVYTENPYGKSAIKTFLENTSANKKTCTTLTLSMKTDATLADAKTVIDNLNQRVGARVIVLFVTASHARLLLQATSEKGLNQRFIWFGSDTWANDMSVVKGYEDVAQGALTIQIKSEVINSFKEFLQTLTFQNRHGLPTDWFEDIYQTMHQCRILTSAVRKTYTNICTGNEKITDAMIPQDPYVLHTIISVFMIAQGLNRIEACKSSNLGISSCLSLQDDKLDLIFKGISDAQYRVLPDDLGDKSFNFRFNDDGYGDVGYNILNFHRDPTTGQFVYEQIGSYQQELVLQKTRYQAFSFALSRAPPSSLCPIGGRCVCQNADGTTYFQEHEGTPGVSYYKLDDGSYVNAQTGQIIQVESAPEIDDRFRDIWGIIVATLAGIGVFASLCIFIYLLVNYPFKSGTTVLGFMLSFGIVLVYAMVFAFIVHATEEVCGLRRFCLGLVYAICYSALFIKVVDCWRNKEKEVEYSNSYKKLGKPLGLFFVACLLVLIQCLINAEWLILEEPKMERVIYNNMLWPRCTPDDFYDEGLVLSLVYIMVIISLSVILGILSWRSIKNHREVRWILGIFALGIPVWVVSCIVATLGEYKMRDPAIAIGLLMNATIMFVLGPLRRVYLLNSFDTKLERESQVDDRSIRGSVYGRQYDNVGMLHDTNSVRGSMNAQEQMYYPERNCE</sequence>
<dbReference type="InterPro" id="IPR000337">
    <property type="entry name" value="GPCR_3"/>
</dbReference>
<dbReference type="InterPro" id="IPR017978">
    <property type="entry name" value="GPCR_3_C"/>
</dbReference>
<keyword evidence="5 8" id="KW-0675">Receptor</keyword>
<dbReference type="InterPro" id="IPR001828">
    <property type="entry name" value="ANF_lig-bd_rcpt"/>
</dbReference>
<keyword evidence="6" id="KW-0325">Glycoprotein</keyword>
<dbReference type="SUPFAM" id="SSF53822">
    <property type="entry name" value="Periplasmic binding protein-like I"/>
    <property type="match status" value="5"/>
</dbReference>
<evidence type="ECO:0000256" key="6">
    <source>
        <dbReference type="ARBA" id="ARBA00023180"/>
    </source>
</evidence>
<keyword evidence="2" id="KW-0812">Transmembrane</keyword>
<dbReference type="PANTHER" id="PTHR24060">
    <property type="entry name" value="METABOTROPIC GLUTAMATE RECEPTOR"/>
    <property type="match status" value="1"/>
</dbReference>
<dbReference type="EMBL" id="JH816560">
    <property type="protein sequence ID" value="EKC39426.1"/>
    <property type="molecule type" value="Genomic_DNA"/>
</dbReference>
<organism evidence="8">
    <name type="scientific">Magallana gigas</name>
    <name type="common">Pacific oyster</name>
    <name type="synonym">Crassostrea gigas</name>
    <dbReference type="NCBI Taxonomy" id="29159"/>
    <lineage>
        <taxon>Eukaryota</taxon>
        <taxon>Metazoa</taxon>
        <taxon>Spiralia</taxon>
        <taxon>Lophotrochozoa</taxon>
        <taxon>Mollusca</taxon>
        <taxon>Bivalvia</taxon>
        <taxon>Autobranchia</taxon>
        <taxon>Pteriomorphia</taxon>
        <taxon>Ostreida</taxon>
        <taxon>Ostreoidea</taxon>
        <taxon>Ostreidae</taxon>
        <taxon>Magallana</taxon>
    </lineage>
</organism>
<comment type="subcellular location">
    <subcellularLocation>
        <location evidence="1">Membrane</location>
        <topology evidence="1">Multi-pass membrane protein</topology>
    </subcellularLocation>
</comment>
<evidence type="ECO:0000256" key="3">
    <source>
        <dbReference type="ARBA" id="ARBA00022989"/>
    </source>
</evidence>
<dbReference type="GO" id="GO:0004930">
    <property type="term" value="F:G protein-coupled receptor activity"/>
    <property type="evidence" value="ECO:0007669"/>
    <property type="project" value="InterPro"/>
</dbReference>
<evidence type="ECO:0000256" key="1">
    <source>
        <dbReference type="ARBA" id="ARBA00004141"/>
    </source>
</evidence>
<dbReference type="HOGENOM" id="CLU_227403_0_0_1"/>